<evidence type="ECO:0000313" key="2">
    <source>
        <dbReference type="Proteomes" id="UP000789901"/>
    </source>
</evidence>
<accession>A0ABN7WT55</accession>
<name>A0ABN7WT55_GIGMA</name>
<sequence length="51" mass="5487">TSFPQPDKFSSLVMFATFSNVLSKSILFLKTLNKAAGFCKALAILSGKFVA</sequence>
<feature type="non-terminal residue" evidence="1">
    <location>
        <position position="51"/>
    </location>
</feature>
<protein>
    <submittedName>
        <fullName evidence="1">32701_t:CDS:1</fullName>
    </submittedName>
</protein>
<reference evidence="1 2" key="1">
    <citation type="submission" date="2021-06" db="EMBL/GenBank/DDBJ databases">
        <authorList>
            <person name="Kallberg Y."/>
            <person name="Tangrot J."/>
            <person name="Rosling A."/>
        </authorList>
    </citation>
    <scope>NUCLEOTIDE SEQUENCE [LARGE SCALE GENOMIC DNA]</scope>
    <source>
        <strain evidence="1 2">120-4 pot B 10/14</strain>
    </source>
</reference>
<proteinExistence type="predicted"/>
<feature type="non-terminal residue" evidence="1">
    <location>
        <position position="1"/>
    </location>
</feature>
<gene>
    <name evidence="1" type="ORF">GMARGA_LOCUS34814</name>
</gene>
<evidence type="ECO:0000313" key="1">
    <source>
        <dbReference type="EMBL" id="CAG8840227.1"/>
    </source>
</evidence>
<dbReference type="EMBL" id="CAJVQB010062394">
    <property type="protein sequence ID" value="CAG8840227.1"/>
    <property type="molecule type" value="Genomic_DNA"/>
</dbReference>
<keyword evidence="2" id="KW-1185">Reference proteome</keyword>
<comment type="caution">
    <text evidence="1">The sequence shown here is derived from an EMBL/GenBank/DDBJ whole genome shotgun (WGS) entry which is preliminary data.</text>
</comment>
<organism evidence="1 2">
    <name type="scientific">Gigaspora margarita</name>
    <dbReference type="NCBI Taxonomy" id="4874"/>
    <lineage>
        <taxon>Eukaryota</taxon>
        <taxon>Fungi</taxon>
        <taxon>Fungi incertae sedis</taxon>
        <taxon>Mucoromycota</taxon>
        <taxon>Glomeromycotina</taxon>
        <taxon>Glomeromycetes</taxon>
        <taxon>Diversisporales</taxon>
        <taxon>Gigasporaceae</taxon>
        <taxon>Gigaspora</taxon>
    </lineage>
</organism>
<dbReference type="Proteomes" id="UP000789901">
    <property type="component" value="Unassembled WGS sequence"/>
</dbReference>